<dbReference type="InterPro" id="IPR050491">
    <property type="entry name" value="AmpC-like"/>
</dbReference>
<dbReference type="RefSeq" id="WP_347921887.1">
    <property type="nucleotide sequence ID" value="NZ_CP157199.1"/>
</dbReference>
<feature type="signal peptide" evidence="1">
    <location>
        <begin position="1"/>
        <end position="18"/>
    </location>
</feature>
<dbReference type="Gene3D" id="3.40.710.10">
    <property type="entry name" value="DD-peptidase/beta-lactamase superfamily"/>
    <property type="match status" value="1"/>
</dbReference>
<protein>
    <submittedName>
        <fullName evidence="3">Serine hydrolase domain-containing protein</fullName>
        <ecNumber evidence="3">3.1.1.103</ecNumber>
    </submittedName>
</protein>
<dbReference type="AlphaFoldDB" id="A0AAU7BPA0"/>
<evidence type="ECO:0000313" key="3">
    <source>
        <dbReference type="EMBL" id="XBG59916.1"/>
    </source>
</evidence>
<organism evidence="3">
    <name type="scientific">Pontimicrobium sp. SW4</name>
    <dbReference type="NCBI Taxonomy" id="3153519"/>
    <lineage>
        <taxon>Bacteria</taxon>
        <taxon>Pseudomonadati</taxon>
        <taxon>Bacteroidota</taxon>
        <taxon>Flavobacteriia</taxon>
        <taxon>Flavobacteriales</taxon>
        <taxon>Flavobacteriaceae</taxon>
        <taxon>Pontimicrobium</taxon>
    </lineage>
</organism>
<feature type="domain" description="Beta-lactamase-related" evidence="2">
    <location>
        <begin position="36"/>
        <end position="343"/>
    </location>
</feature>
<dbReference type="EC" id="3.1.1.103" evidence="3"/>
<dbReference type="GO" id="GO:0016787">
    <property type="term" value="F:hydrolase activity"/>
    <property type="evidence" value="ECO:0007669"/>
    <property type="project" value="UniProtKB-KW"/>
</dbReference>
<gene>
    <name evidence="3" type="ORF">ABGB03_08575</name>
</gene>
<dbReference type="PROSITE" id="PS51257">
    <property type="entry name" value="PROKAR_LIPOPROTEIN"/>
    <property type="match status" value="1"/>
</dbReference>
<evidence type="ECO:0000259" key="2">
    <source>
        <dbReference type="Pfam" id="PF00144"/>
    </source>
</evidence>
<dbReference type="PANTHER" id="PTHR46825">
    <property type="entry name" value="D-ALANYL-D-ALANINE-CARBOXYPEPTIDASE/ENDOPEPTIDASE AMPH"/>
    <property type="match status" value="1"/>
</dbReference>
<dbReference type="Pfam" id="PF00144">
    <property type="entry name" value="Beta-lactamase"/>
    <property type="match status" value="1"/>
</dbReference>
<dbReference type="InterPro" id="IPR012338">
    <property type="entry name" value="Beta-lactam/transpept-like"/>
</dbReference>
<dbReference type="SUPFAM" id="SSF56601">
    <property type="entry name" value="beta-lactamase/transpeptidase-like"/>
    <property type="match status" value="1"/>
</dbReference>
<keyword evidence="1" id="KW-0732">Signal</keyword>
<name>A0AAU7BPA0_9FLAO</name>
<keyword evidence="3" id="KW-0378">Hydrolase</keyword>
<feature type="chain" id="PRO_5043986073" evidence="1">
    <location>
        <begin position="19"/>
        <end position="553"/>
    </location>
</feature>
<sequence>MKTNLSFLIILISFYSCAQTNHLDKIKAVDNLFEKWNNSSSPGAAIGIIQDGEFLYSKGYGLANLEHNIPNSPLTAFSIASNSKQFTAASIVLLSQRGKLDLNQSLSSFYPEFPEYAKTITIKNLLYHTSGLRDYAQITYLSGLRPDDYYNDDDILKWIKNQKQLNFSPGEKHLYCNSGYWLLGRIVEKASGMSLADFAQKEIFEPLGMTNTHFLDNNTMIIKQRASGYSPSRSGDFRNILSTLEHTGDRGIYTTVEDIKKWDDEFYNRKILKDNFWELMTTQGLLNNGDLIDFAFGLQIKKYRGLKTMDHGGRAPGFWSNIIRFPEQKFSVIVFTNTADANATPLGYQIADIFLGDMYKEPKSVKSKREITIKKLPKETLNKYVGSYWNTKDSYSRKITLKNDTLRYERSPRSMNSLVSISKNEFKMLNTPPGAKVFVRFQQENKMVFIENGIEVGVFKTYTPATYNLEELQLFSGNYYSEEINAYYEFKVIKDRIILYINKRETVPLRPIMEGLFSSPMGIFEFKRNGENKVEAFNISTPRVKGLTFTKVK</sequence>
<reference evidence="3" key="1">
    <citation type="submission" date="2024-05" db="EMBL/GenBank/DDBJ databases">
        <title>Pontimicrobium maritimus sp. nov., isolated form sea water.</title>
        <authorList>
            <person name="Muhammad N."/>
            <person name="Vuong T.Q."/>
            <person name="Han H.L."/>
            <person name="Kim S.-G."/>
        </authorList>
    </citation>
    <scope>NUCLEOTIDE SEQUENCE</scope>
    <source>
        <strain evidence="3">SW4</strain>
    </source>
</reference>
<dbReference type="InterPro" id="IPR001466">
    <property type="entry name" value="Beta-lactam-related"/>
</dbReference>
<accession>A0AAU7BPA0</accession>
<dbReference type="PANTHER" id="PTHR46825:SF9">
    <property type="entry name" value="BETA-LACTAMASE-RELATED DOMAIN-CONTAINING PROTEIN"/>
    <property type="match status" value="1"/>
</dbReference>
<dbReference type="EMBL" id="CP157199">
    <property type="protein sequence ID" value="XBG59916.1"/>
    <property type="molecule type" value="Genomic_DNA"/>
</dbReference>
<evidence type="ECO:0000256" key="1">
    <source>
        <dbReference type="SAM" id="SignalP"/>
    </source>
</evidence>
<proteinExistence type="predicted"/>